<gene>
    <name evidence="2" type="ORF">RCOM_1342790</name>
</gene>
<dbReference type="EMBL" id="EQ973790">
    <property type="protein sequence ID" value="EEF47151.1"/>
    <property type="molecule type" value="Genomic_DNA"/>
</dbReference>
<evidence type="ECO:0000313" key="3">
    <source>
        <dbReference type="Proteomes" id="UP000008311"/>
    </source>
</evidence>
<dbReference type="Proteomes" id="UP000008311">
    <property type="component" value="Unassembled WGS sequence"/>
</dbReference>
<dbReference type="AlphaFoldDB" id="B9RN28"/>
<dbReference type="InParanoid" id="B9RN28"/>
<proteinExistence type="predicted"/>
<evidence type="ECO:0000259" key="1">
    <source>
        <dbReference type="Pfam" id="PF24626"/>
    </source>
</evidence>
<feature type="domain" description="Tf2-1-like SH3-like" evidence="1">
    <location>
        <begin position="1"/>
        <end position="50"/>
    </location>
</feature>
<reference evidence="3" key="1">
    <citation type="journal article" date="2010" name="Nat. Biotechnol.">
        <title>Draft genome sequence of the oilseed species Ricinus communis.</title>
        <authorList>
            <person name="Chan A.P."/>
            <person name="Crabtree J."/>
            <person name="Zhao Q."/>
            <person name="Lorenzi H."/>
            <person name="Orvis J."/>
            <person name="Puiu D."/>
            <person name="Melake-Berhan A."/>
            <person name="Jones K.M."/>
            <person name="Redman J."/>
            <person name="Chen G."/>
            <person name="Cahoon E.B."/>
            <person name="Gedil M."/>
            <person name="Stanke M."/>
            <person name="Haas B.J."/>
            <person name="Wortman J.R."/>
            <person name="Fraser-Liggett C.M."/>
            <person name="Ravel J."/>
            <person name="Rabinowicz P.D."/>
        </authorList>
    </citation>
    <scope>NUCLEOTIDE SEQUENCE [LARGE SCALE GENOMIC DNA]</scope>
    <source>
        <strain evidence="3">cv. Hale</strain>
    </source>
</reference>
<dbReference type="Pfam" id="PF24626">
    <property type="entry name" value="SH3_Tf2-1"/>
    <property type="match status" value="1"/>
</dbReference>
<organism evidence="2 3">
    <name type="scientific">Ricinus communis</name>
    <name type="common">Castor bean</name>
    <dbReference type="NCBI Taxonomy" id="3988"/>
    <lineage>
        <taxon>Eukaryota</taxon>
        <taxon>Viridiplantae</taxon>
        <taxon>Streptophyta</taxon>
        <taxon>Embryophyta</taxon>
        <taxon>Tracheophyta</taxon>
        <taxon>Spermatophyta</taxon>
        <taxon>Magnoliopsida</taxon>
        <taxon>eudicotyledons</taxon>
        <taxon>Gunneridae</taxon>
        <taxon>Pentapetalae</taxon>
        <taxon>rosids</taxon>
        <taxon>fabids</taxon>
        <taxon>Malpighiales</taxon>
        <taxon>Euphorbiaceae</taxon>
        <taxon>Acalyphoideae</taxon>
        <taxon>Acalypheae</taxon>
        <taxon>Ricinus</taxon>
    </lineage>
</organism>
<sequence length="80" mass="9490">MVFVRKECILDRQYGKLKPINYGPYKITKNINDNVYMDLPNYIAIFKISKIMLSYLDHNSRSSSIQVDMRIERVYPKPAM</sequence>
<evidence type="ECO:0000313" key="2">
    <source>
        <dbReference type="EMBL" id="EEF47151.1"/>
    </source>
</evidence>
<dbReference type="InterPro" id="IPR056924">
    <property type="entry name" value="SH3_Tf2-1"/>
</dbReference>
<name>B9RN28_RICCO</name>
<protein>
    <recommendedName>
        <fullName evidence="1">Tf2-1-like SH3-like domain-containing protein</fullName>
    </recommendedName>
</protein>
<accession>B9RN28</accession>
<keyword evidence="3" id="KW-1185">Reference proteome</keyword>